<comment type="caution">
    <text evidence="12">The sequence shown here is derived from an EMBL/GenBank/DDBJ whole genome shotgun (WGS) entry which is preliminary data.</text>
</comment>
<proteinExistence type="predicted"/>
<evidence type="ECO:0000256" key="5">
    <source>
        <dbReference type="ARBA" id="ARBA00022723"/>
    </source>
</evidence>
<feature type="compositionally biased region" description="Basic and acidic residues" evidence="9">
    <location>
        <begin position="69"/>
        <end position="87"/>
    </location>
</feature>
<evidence type="ECO:0008006" key="14">
    <source>
        <dbReference type="Google" id="ProtNLM"/>
    </source>
</evidence>
<evidence type="ECO:0000313" key="12">
    <source>
        <dbReference type="EMBL" id="KAJ2864023.1"/>
    </source>
</evidence>
<evidence type="ECO:0000256" key="7">
    <source>
        <dbReference type="ARBA" id="ARBA00023014"/>
    </source>
</evidence>
<feature type="compositionally biased region" description="Polar residues" evidence="9">
    <location>
        <begin position="52"/>
        <end position="68"/>
    </location>
</feature>
<comment type="cofactor">
    <cofactor evidence="1">
        <name>[4Fe-4S] cluster</name>
        <dbReference type="ChEBI" id="CHEBI:49883"/>
    </cofactor>
</comment>
<dbReference type="PANTHER" id="PTHR30182">
    <property type="entry name" value="L-SERINE DEHYDRATASE"/>
    <property type="match status" value="1"/>
</dbReference>
<keyword evidence="4" id="KW-0004">4Fe-4S</keyword>
<dbReference type="GO" id="GO:0046872">
    <property type="term" value="F:metal ion binding"/>
    <property type="evidence" value="ECO:0007669"/>
    <property type="project" value="UniProtKB-KW"/>
</dbReference>
<reference evidence="12" key="1">
    <citation type="submission" date="2022-07" db="EMBL/GenBank/DDBJ databases">
        <title>Phylogenomic reconstructions and comparative analyses of Kickxellomycotina fungi.</title>
        <authorList>
            <person name="Reynolds N.K."/>
            <person name="Stajich J.E."/>
            <person name="Barry K."/>
            <person name="Grigoriev I.V."/>
            <person name="Crous P."/>
            <person name="Smith M.E."/>
        </authorList>
    </citation>
    <scope>NUCLEOTIDE SEQUENCE</scope>
    <source>
        <strain evidence="12">RSA 476</strain>
    </source>
</reference>
<feature type="region of interest" description="Disordered" evidence="9">
    <location>
        <begin position="47"/>
        <end position="87"/>
    </location>
</feature>
<evidence type="ECO:0000256" key="4">
    <source>
        <dbReference type="ARBA" id="ARBA00022485"/>
    </source>
</evidence>
<organism evidence="12 13">
    <name type="scientific">Coemansia aciculifera</name>
    <dbReference type="NCBI Taxonomy" id="417176"/>
    <lineage>
        <taxon>Eukaryota</taxon>
        <taxon>Fungi</taxon>
        <taxon>Fungi incertae sedis</taxon>
        <taxon>Zoopagomycota</taxon>
        <taxon>Kickxellomycotina</taxon>
        <taxon>Kickxellomycetes</taxon>
        <taxon>Kickxellales</taxon>
        <taxon>Kickxellaceae</taxon>
        <taxon>Coemansia</taxon>
    </lineage>
</organism>
<dbReference type="GO" id="GO:0051539">
    <property type="term" value="F:4 iron, 4 sulfur cluster binding"/>
    <property type="evidence" value="ECO:0007669"/>
    <property type="project" value="UniProtKB-KW"/>
</dbReference>
<keyword evidence="13" id="KW-1185">Reference proteome</keyword>
<dbReference type="Pfam" id="PF03313">
    <property type="entry name" value="SDH_alpha"/>
    <property type="match status" value="1"/>
</dbReference>
<keyword evidence="5" id="KW-0479">Metal-binding</keyword>
<dbReference type="FunFam" id="3.30.1330.90:FF:000001">
    <property type="entry name" value="L-serine ammonia-lyase 1"/>
    <property type="match status" value="1"/>
</dbReference>
<name>A0A9W8M3B4_9FUNG</name>
<comment type="pathway">
    <text evidence="2">Carbohydrate biosynthesis; gluconeogenesis.</text>
</comment>
<dbReference type="PANTHER" id="PTHR30182:SF1">
    <property type="entry name" value="L-SERINE DEHYDRATASE 1"/>
    <property type="match status" value="1"/>
</dbReference>
<evidence type="ECO:0000313" key="13">
    <source>
        <dbReference type="Proteomes" id="UP001140074"/>
    </source>
</evidence>
<feature type="region of interest" description="Disordered" evidence="9">
    <location>
        <begin position="258"/>
        <end position="294"/>
    </location>
</feature>
<evidence type="ECO:0000256" key="6">
    <source>
        <dbReference type="ARBA" id="ARBA00023004"/>
    </source>
</evidence>
<dbReference type="InterPro" id="IPR005131">
    <property type="entry name" value="Ser_deHydtase_bsu"/>
</dbReference>
<feature type="domain" description="Serine dehydratase-like alpha subunit" evidence="10">
    <location>
        <begin position="319"/>
        <end position="648"/>
    </location>
</feature>
<dbReference type="Proteomes" id="UP001140074">
    <property type="component" value="Unassembled WGS sequence"/>
</dbReference>
<protein>
    <recommendedName>
        <fullName evidence="14">L-serine ammonia-lyase</fullName>
    </recommendedName>
</protein>
<dbReference type="GO" id="GO:0003941">
    <property type="term" value="F:L-serine ammonia-lyase activity"/>
    <property type="evidence" value="ECO:0007669"/>
    <property type="project" value="InterPro"/>
</dbReference>
<accession>A0A9W8M3B4</accession>
<evidence type="ECO:0000256" key="3">
    <source>
        <dbReference type="ARBA" id="ARBA00022432"/>
    </source>
</evidence>
<keyword evidence="6" id="KW-0408">Iron</keyword>
<dbReference type="AlphaFoldDB" id="A0A9W8M3B4"/>
<evidence type="ECO:0000256" key="1">
    <source>
        <dbReference type="ARBA" id="ARBA00001966"/>
    </source>
</evidence>
<evidence type="ECO:0000256" key="9">
    <source>
        <dbReference type="SAM" id="MobiDB-lite"/>
    </source>
</evidence>
<dbReference type="InterPro" id="IPR051318">
    <property type="entry name" value="Fe-S_L-Ser"/>
</dbReference>
<dbReference type="InterPro" id="IPR004644">
    <property type="entry name" value="Fe-S_L-Ser_mono"/>
</dbReference>
<evidence type="ECO:0000259" key="10">
    <source>
        <dbReference type="Pfam" id="PF03313"/>
    </source>
</evidence>
<dbReference type="Pfam" id="PF03315">
    <property type="entry name" value="SDH_beta"/>
    <property type="match status" value="1"/>
</dbReference>
<dbReference type="EMBL" id="JANBUY010000102">
    <property type="protein sequence ID" value="KAJ2864023.1"/>
    <property type="molecule type" value="Genomic_DNA"/>
</dbReference>
<dbReference type="SUPFAM" id="SSF143548">
    <property type="entry name" value="Serine metabolism enzymes domain"/>
    <property type="match status" value="1"/>
</dbReference>
<evidence type="ECO:0000259" key="11">
    <source>
        <dbReference type="Pfam" id="PF03315"/>
    </source>
</evidence>
<evidence type="ECO:0000256" key="8">
    <source>
        <dbReference type="ARBA" id="ARBA00023239"/>
    </source>
</evidence>
<keyword evidence="7" id="KW-0411">Iron-sulfur</keyword>
<gene>
    <name evidence="12" type="ORF">GGH94_003202</name>
</gene>
<keyword evidence="8" id="KW-0456">Lyase</keyword>
<dbReference type="InterPro" id="IPR005130">
    <property type="entry name" value="Ser_deHydtase-like_asu"/>
</dbReference>
<dbReference type="Gene3D" id="3.30.1330.90">
    <property type="entry name" value="D-3-phosphoglycerate dehydrogenase, domain 3"/>
    <property type="match status" value="1"/>
</dbReference>
<keyword evidence="3" id="KW-0312">Gluconeogenesis</keyword>
<dbReference type="NCBIfam" id="TIGR00720">
    <property type="entry name" value="sda_mono"/>
    <property type="match status" value="1"/>
</dbReference>
<sequence>MSLSARAFARGISVASRLPTTRRTFGVSATHILQRWALSHGQLSGSAARRGLSTTSAAPQAEPQQSGRSSRDEAAPDSKATERDSTHHAVVSTFDLFSIGVGPSSSHTVGPMRAGKIFVQDLVEHKILERVASIKVDLYGSLALTGIGHGTPNATLMGLEGELPETVPTETIISRVQDMHDTATITLNGAHRIRFNPDKDMTLHCYESLPQHPNGMRFTVFDVNGDMLATNEYFSIGGGFVVNEKTQVAHGENVFYRDSKHDPMHTSSSSAVGESADKSSAGPAAAEPAQMDERTQQDLVTAALPFRTGKDLIELCEREGLSIAEVVYLNELQWRSREDVIDSAYRIWNVMDDSIRRGCLSTERKLPGRLNVHRRAPHLYQNLMRGIYGTVAGQGLLSSASNAQGALSDGQTGVLDDGAMSGSAYSASSLLGTALTSTQRNELSGVFKRRQRARRPVLPQLDYLSVYAIAVNEENAAGGRVVTAPTNGAAGVIPSVLKYHLEFLSEDPSRDILEFLFTSAAIGMLYKRGASISAAEMGCQGEVGVACSMSAAAFAAVMGGTPAQVENAAEIGMEHNLGLTCDPVDGLVQIPCIERNALGAVKAVTAAQLALQGDGSHRVSLDQVIETMRQTGHDMMSKYKETSQGGLAVNVPIC</sequence>
<evidence type="ECO:0000256" key="2">
    <source>
        <dbReference type="ARBA" id="ARBA00004742"/>
    </source>
</evidence>
<feature type="domain" description="Serine dehydratase beta chain" evidence="11">
    <location>
        <begin position="92"/>
        <end position="245"/>
    </location>
</feature>
<dbReference type="GO" id="GO:0006094">
    <property type="term" value="P:gluconeogenesis"/>
    <property type="evidence" value="ECO:0007669"/>
    <property type="project" value="UniProtKB-KW"/>
</dbReference>
<dbReference type="InterPro" id="IPR029009">
    <property type="entry name" value="ASB_dom_sf"/>
</dbReference>